<dbReference type="AlphaFoldDB" id="A0A068L917"/>
<keyword evidence="3 5" id="KW-1133">Transmembrane helix</keyword>
<dbReference type="Pfam" id="PF13564">
    <property type="entry name" value="DoxX_2"/>
    <property type="match status" value="1"/>
</dbReference>
<evidence type="ECO:0000313" key="6">
    <source>
        <dbReference type="EMBL" id="AIE42038.1"/>
    </source>
</evidence>
<accession>A0A068L917</accession>
<evidence type="ECO:0000256" key="5">
    <source>
        <dbReference type="SAM" id="Phobius"/>
    </source>
</evidence>
<keyword evidence="2 5" id="KW-0812">Transmembrane</keyword>
<protein>
    <submittedName>
        <fullName evidence="6">Putative membrane protein</fullName>
    </submittedName>
</protein>
<reference evidence="6" key="3">
    <citation type="journal article" date="2010" name="Folia Microbiol. (Praha)">
        <title>Identification and characterization of an indigoidine-like gene for a blue pigment biosynthesis in Streptomyces aureofaciens CCM 3239.</title>
        <authorList>
            <person name="Novakova R."/>
            <person name="Odnogova Z."/>
            <person name="Kutas P."/>
            <person name="Feckova L."/>
            <person name="Kormanec J."/>
        </authorList>
    </citation>
    <scope>NUCLEOTIDE SEQUENCE</scope>
    <source>
        <strain evidence="6">CCM3239</strain>
        <plasmid evidence="6">pSA3239</plasmid>
    </source>
</reference>
<feature type="transmembrane region" description="Helical" evidence="5">
    <location>
        <begin position="28"/>
        <end position="48"/>
    </location>
</feature>
<dbReference type="EMBL" id="KJ396772">
    <property type="protein sequence ID" value="AIE42038.1"/>
    <property type="molecule type" value="Genomic_DNA"/>
</dbReference>
<reference evidence="6" key="5">
    <citation type="journal article" date="2011" name="Microbiology">
        <title>The role of two SARP family transcriptional regulators in regulation of the auricin gene cluster in Streptomyces aureofaciens CCM 3239.</title>
        <authorList>
            <person name="Novakova R."/>
            <person name="Rehakova A."/>
            <person name="Kutas P."/>
            <person name="Feckova L."/>
            <person name="Kormanec J."/>
        </authorList>
    </citation>
    <scope>NUCLEOTIDE SEQUENCE</scope>
    <source>
        <strain evidence="6">CCM3239</strain>
        <plasmid evidence="6">pSA3239</plasmid>
    </source>
</reference>
<name>A0A068L917_KITAU</name>
<reference evidence="6" key="4">
    <citation type="journal article" date="2010" name="Microbiology">
        <title>The role of the TetR-family transcriptional regulator Aur1R in negative regulation of the auricin gene cluster in Streptomyces aureofaciens CCM 3239.</title>
        <authorList>
            <person name="Novakova R."/>
            <person name="Kutas P."/>
            <person name="Feckova L."/>
            <person name="Kormanec J."/>
        </authorList>
    </citation>
    <scope>NUCLEOTIDE SEQUENCE</scope>
    <source>
        <strain evidence="6">CCM3239</strain>
        <plasmid evidence="6">pSA3239</plasmid>
    </source>
</reference>
<evidence type="ECO:0000256" key="1">
    <source>
        <dbReference type="ARBA" id="ARBA00004141"/>
    </source>
</evidence>
<evidence type="ECO:0000256" key="3">
    <source>
        <dbReference type="ARBA" id="ARBA00022989"/>
    </source>
</evidence>
<keyword evidence="6" id="KW-0614">Plasmid</keyword>
<dbReference type="PANTHER" id="PTHR36974:SF1">
    <property type="entry name" value="DOXX FAMILY MEMBRANE PROTEIN"/>
    <property type="match status" value="1"/>
</dbReference>
<reference evidence="6" key="2">
    <citation type="journal article" date="2005" name="Microbiology">
        <title>Characterization of a regulatory gene essential for the production of the angucycline-like polyketide antibiotic auricin in Streptomyces aureofaciens CCM 3239.</title>
        <authorList>
            <person name="Novakova R."/>
            <person name="Homerova D."/>
            <person name="Feckova L."/>
            <person name="Kormanec J."/>
        </authorList>
    </citation>
    <scope>NUCLEOTIDE SEQUENCE</scope>
    <source>
        <strain evidence="6">CCM3239</strain>
        <plasmid evidence="6">pSA3239</plasmid>
    </source>
</reference>
<organism evidence="6">
    <name type="scientific">Kitasatospora aureofaciens</name>
    <name type="common">Streptomyces aureofaciens</name>
    <dbReference type="NCBI Taxonomy" id="1894"/>
    <lineage>
        <taxon>Bacteria</taxon>
        <taxon>Bacillati</taxon>
        <taxon>Actinomycetota</taxon>
        <taxon>Actinomycetes</taxon>
        <taxon>Kitasatosporales</taxon>
        <taxon>Streptomycetaceae</taxon>
        <taxon>Kitasatospora</taxon>
    </lineage>
</organism>
<reference evidence="6" key="8">
    <citation type="journal article" date="2015" name="Appl. Microbiol. Biotechnol.">
        <title>Characterisation of the genes involved in the biosynthesis and attachment of the aminodeoxysugar D-forosamine in the auricin gene cluster of Streptomyces aureofaciens CCM3239.</title>
        <authorList>
            <person name="Bekeova C."/>
            <person name="Rehakova A."/>
            <person name="Feckova L."/>
            <person name="Vlckova S."/>
            <person name="Novakova R."/>
            <person name="Mingyar E."/>
            <person name="Kormanec J."/>
        </authorList>
    </citation>
    <scope>NUCLEOTIDE SEQUENCE</scope>
    <source>
        <strain evidence="6">CCM3239</strain>
        <plasmid evidence="6">pSA3239</plasmid>
    </source>
</reference>
<dbReference type="PANTHER" id="PTHR36974">
    <property type="entry name" value="MEMBRANE PROTEIN-RELATED"/>
    <property type="match status" value="1"/>
</dbReference>
<dbReference type="InterPro" id="IPR032808">
    <property type="entry name" value="DoxX"/>
</dbReference>
<geneLocation type="plasmid" evidence="6">
    <name>pSA3239</name>
</geneLocation>
<comment type="subcellular location">
    <subcellularLocation>
        <location evidence="1">Membrane</location>
        <topology evidence="1">Multi-pass membrane protein</topology>
    </subcellularLocation>
</comment>
<keyword evidence="4 5" id="KW-0472">Membrane</keyword>
<reference evidence="6" key="7">
    <citation type="journal article" date="2014" name="Appl. Microbiol. Biotechnol.">
        <title>Intriguing properties of the angucycline antibiotic auricin and complex regulation of its biosynthesis.</title>
        <authorList>
            <person name="Kormanec J."/>
            <person name="Novakova R."/>
            <person name="Mingyar E."/>
            <person name="Feckova L."/>
        </authorList>
    </citation>
    <scope>NUCLEOTIDE SEQUENCE</scope>
    <source>
        <strain evidence="6">CCM3239</strain>
        <plasmid evidence="6">pSA3239</plasmid>
    </source>
</reference>
<feature type="transmembrane region" description="Helical" evidence="5">
    <location>
        <begin position="92"/>
        <end position="111"/>
    </location>
</feature>
<evidence type="ECO:0000256" key="4">
    <source>
        <dbReference type="ARBA" id="ARBA00023136"/>
    </source>
</evidence>
<dbReference type="GO" id="GO:0016020">
    <property type="term" value="C:membrane"/>
    <property type="evidence" value="ECO:0007669"/>
    <property type="project" value="UniProtKB-SubCell"/>
</dbReference>
<sequence>MAPVIVLVVGWILARLVGLLGLSVLDGWQPALCVALALMFTLTGVAHFTGRRAEMIAMVPPALPRADLLVTATGVLELAGAIGLLIPVTRPPAAIALTVLLLAMFPANVYAARSALTLDGKPVMPLIPRTLLQVAFVSVCVLAAL</sequence>
<proteinExistence type="predicted"/>
<evidence type="ECO:0000256" key="2">
    <source>
        <dbReference type="ARBA" id="ARBA00022692"/>
    </source>
</evidence>
<reference evidence="6" key="6">
    <citation type="journal article" date="2013" name="FEMS Microbiol. Lett.">
        <title>The gene cluster aur1 for the angucycline antibiotic auricin is located on a large linear plasmid pSA3239 in Streptomyces aureofaciens CCM 3239.</title>
        <authorList>
            <person name="Novakova R."/>
            <person name="Knirschova R."/>
            <person name="Farkasovsky M."/>
            <person name="Feckova L."/>
            <person name="Rehakova A."/>
            <person name="Mingyar E."/>
            <person name="Kormanec J."/>
        </authorList>
    </citation>
    <scope>NUCLEOTIDE SEQUENCE</scope>
    <source>
        <strain evidence="6">CCM3239</strain>
        <plasmid evidence="6">pSA3239</plasmid>
    </source>
</reference>
<feature type="transmembrane region" description="Helical" evidence="5">
    <location>
        <begin position="68"/>
        <end position="86"/>
    </location>
</feature>
<reference evidence="6" key="1">
    <citation type="journal article" date="2002" name="Gene">
        <title>Cloning and characterization of a polyketide synthase gene cluster involved in biosynthesis of a proposed angucycline-like polyketide auricin in Streptomyces aureofaciens CCM 3239.</title>
        <authorList>
            <person name="Novakova R."/>
            <person name="Bistakova J."/>
            <person name="Homerova D."/>
            <person name="Rezuchova B."/>
            <person name="Kormanec J."/>
        </authorList>
    </citation>
    <scope>NUCLEOTIDE SEQUENCE</scope>
    <source>
        <strain evidence="6">CCM3239</strain>
        <plasmid evidence="6">pSA3239</plasmid>
    </source>
</reference>